<feature type="chain" id="PRO_5036306638" description="Ste24 endopeptidase" evidence="2">
    <location>
        <begin position="22"/>
        <end position="450"/>
    </location>
</feature>
<dbReference type="Gene3D" id="3.30.2010.10">
    <property type="entry name" value="Metalloproteases ('zincins'), catalytic domain"/>
    <property type="match status" value="1"/>
</dbReference>
<keyword evidence="1" id="KW-0472">Membrane</keyword>
<keyword evidence="2" id="KW-0732">Signal</keyword>
<feature type="transmembrane region" description="Helical" evidence="1">
    <location>
        <begin position="106"/>
        <end position="128"/>
    </location>
</feature>
<accession>A0A1D8NI47</accession>
<dbReference type="Proteomes" id="UP000256601">
    <property type="component" value="Unassembled WGS sequence"/>
</dbReference>
<dbReference type="AlphaFoldDB" id="A0A1D8NI47"/>
<dbReference type="OrthoDB" id="4079536at2759"/>
<protein>
    <recommendedName>
        <fullName evidence="7">Ste24 endopeptidase</fullName>
    </recommendedName>
</protein>
<dbReference type="VEuPathDB" id="FungiDB:YALI0_E12309g"/>
<evidence type="ECO:0000256" key="1">
    <source>
        <dbReference type="SAM" id="Phobius"/>
    </source>
</evidence>
<name>A0A1D8NI47_YARLL</name>
<reference evidence="4 6" key="2">
    <citation type="submission" date="2018-07" db="EMBL/GenBank/DDBJ databases">
        <title>Draft Genome Assemblies for Five Robust Yarrowia lipolytica Strains Exhibiting High Lipid Production and Pentose Sugar Utilization and Sugar Alcohol Secretion from Undetoxified Lignocellulosic Biomass Hydrolysates.</title>
        <authorList>
            <consortium name="DOE Joint Genome Institute"/>
            <person name="Walker C."/>
            <person name="Ryu S."/>
            <person name="Na H."/>
            <person name="Zane M."/>
            <person name="LaButti K."/>
            <person name="Lipzen A."/>
            <person name="Haridas S."/>
            <person name="Barry K."/>
            <person name="Grigoriev I.V."/>
            <person name="Quarterman J."/>
            <person name="Slininger P."/>
            <person name="Dien B."/>
            <person name="Trinh C.T."/>
        </authorList>
    </citation>
    <scope>NUCLEOTIDE SEQUENCE [LARGE SCALE GENOMIC DNA]</scope>
    <source>
        <strain evidence="4 6">YB392</strain>
    </source>
</reference>
<dbReference type="Proteomes" id="UP000182444">
    <property type="component" value="Chromosome 1E"/>
</dbReference>
<evidence type="ECO:0000256" key="2">
    <source>
        <dbReference type="SAM" id="SignalP"/>
    </source>
</evidence>
<feature type="transmembrane region" description="Helical" evidence="1">
    <location>
        <begin position="61"/>
        <end position="85"/>
    </location>
</feature>
<gene>
    <name evidence="4" type="ORF">B0I71DRAFT_169356</name>
    <name evidence="3" type="ORF">YALI1_E15229g</name>
</gene>
<dbReference type="PANTHER" id="PTHR10120">
    <property type="entry name" value="CAAX PRENYL PROTEASE 1"/>
    <property type="match status" value="1"/>
</dbReference>
<dbReference type="EMBL" id="CP017557">
    <property type="protein sequence ID" value="AOW05319.1"/>
    <property type="molecule type" value="Genomic_DNA"/>
</dbReference>
<evidence type="ECO:0000313" key="3">
    <source>
        <dbReference type="EMBL" id="AOW05319.1"/>
    </source>
</evidence>
<evidence type="ECO:0008006" key="7">
    <source>
        <dbReference type="Google" id="ProtNLM"/>
    </source>
</evidence>
<evidence type="ECO:0000313" key="5">
    <source>
        <dbReference type="Proteomes" id="UP000182444"/>
    </source>
</evidence>
<sequence length="450" mass="51479">MGTLIVVATAVVFVAEMVLQARQLVYLGASHTVPPELTHMLDCVGLRKQNQLAWAELRSQFYLALLPFVEKTAIFGLGLLPWIIWASEFIQGRLRLRLSQIHAPQTLITMALSDCVNAFLASAIFYILQRISLLLHAYERDANVLQLHITKMEYLSEYTSETLQKGVVQCLIVGFAELAVSALPWKKPHMSLVFLVPLIYTATHMMVLKIHRTSPPPNAYPLMECQLRSKLENVARDLNFPNPTQIYVYHKGKPRIHVAGWTKKTTHIYIHNHLLTMHTHPEILLFVAHVLAGRLFPINTDTFPLGWMALSEYTRGVLTLLLCWNPSFHTYLGLKRWQPILLAVYIIPCIHYPIYKACQYANNYWKRSQTFQKDAGLVCLGNVHLSYYGYTLSSAYKRVSPLDGDPLWLTDLSGRSKLKERLEAIGWVPRGLAEKDTEKDTEKDKRRASW</sequence>
<dbReference type="EMBL" id="KZ858962">
    <property type="protein sequence ID" value="RDW27484.1"/>
    <property type="molecule type" value="Genomic_DNA"/>
</dbReference>
<keyword evidence="1" id="KW-0812">Transmembrane</keyword>
<reference evidence="3 5" key="1">
    <citation type="journal article" date="2016" name="PLoS ONE">
        <title>Sequence Assembly of Yarrowia lipolytica Strain W29/CLIB89 Shows Transposable Element Diversity.</title>
        <authorList>
            <person name="Magnan C."/>
            <person name="Yu J."/>
            <person name="Chang I."/>
            <person name="Jahn E."/>
            <person name="Kanomata Y."/>
            <person name="Wu J."/>
            <person name="Zeller M."/>
            <person name="Oakes M."/>
            <person name="Baldi P."/>
            <person name="Sandmeyer S."/>
        </authorList>
    </citation>
    <scope>NUCLEOTIDE SEQUENCE [LARGE SCALE GENOMIC DNA]</scope>
    <source>
        <strain evidence="3">CLIB89</strain>
        <strain evidence="5">CLIB89(W29)</strain>
    </source>
</reference>
<evidence type="ECO:0000313" key="6">
    <source>
        <dbReference type="Proteomes" id="UP000256601"/>
    </source>
</evidence>
<evidence type="ECO:0000313" key="4">
    <source>
        <dbReference type="EMBL" id="RDW27484.1"/>
    </source>
</evidence>
<feature type="signal peptide" evidence="2">
    <location>
        <begin position="1"/>
        <end position="21"/>
    </location>
</feature>
<dbReference type="KEGG" id="yli:2912822"/>
<keyword evidence="1" id="KW-1133">Transmembrane helix</keyword>
<dbReference type="VEuPathDB" id="FungiDB:YALI1_E15229g"/>
<dbReference type="GeneID" id="2912822"/>
<proteinExistence type="predicted"/>
<dbReference type="RefSeq" id="XP_503857.1">
    <property type="nucleotide sequence ID" value="XM_503857.1"/>
</dbReference>
<organism evidence="3 5">
    <name type="scientific">Yarrowia lipolytica</name>
    <name type="common">Candida lipolytica</name>
    <dbReference type="NCBI Taxonomy" id="4952"/>
    <lineage>
        <taxon>Eukaryota</taxon>
        <taxon>Fungi</taxon>
        <taxon>Dikarya</taxon>
        <taxon>Ascomycota</taxon>
        <taxon>Saccharomycotina</taxon>
        <taxon>Dipodascomycetes</taxon>
        <taxon>Dipodascales</taxon>
        <taxon>Dipodascales incertae sedis</taxon>
        <taxon>Yarrowia</taxon>
    </lineage>
</organism>